<feature type="binding site" evidence="8">
    <location>
        <position position="79"/>
    </location>
    <ligand>
        <name>substrate</name>
    </ligand>
</feature>
<dbReference type="SUPFAM" id="SSF52304">
    <property type="entry name" value="Type II 3-dehydroquinate dehydratase"/>
    <property type="match status" value="1"/>
</dbReference>
<feature type="binding site" evidence="8">
    <location>
        <position position="73"/>
    </location>
    <ligand>
        <name>substrate</name>
    </ligand>
</feature>
<evidence type="ECO:0000256" key="6">
    <source>
        <dbReference type="ARBA" id="ARBA00012060"/>
    </source>
</evidence>
<protein>
    <recommendedName>
        <fullName evidence="6 8">3-dehydroquinate dehydratase</fullName>
        <shortName evidence="8">3-dehydroquinase</shortName>
        <ecNumber evidence="6 8">4.2.1.10</ecNumber>
    </recommendedName>
    <alternativeName>
        <fullName evidence="8">Type II DHQase</fullName>
    </alternativeName>
</protein>
<dbReference type="Gene3D" id="3.40.50.9100">
    <property type="entry name" value="Dehydroquinase, class II"/>
    <property type="match status" value="1"/>
</dbReference>
<gene>
    <name evidence="8" type="primary">aroQ</name>
    <name evidence="9" type="ORF">FH603_5261</name>
</gene>
<keyword evidence="8" id="KW-0028">Amino-acid biosynthesis</keyword>
<dbReference type="EMBL" id="VFIA01000056">
    <property type="protein sequence ID" value="MBC3794729.1"/>
    <property type="molecule type" value="Genomic_DNA"/>
</dbReference>
<comment type="similarity">
    <text evidence="4 8">Belongs to the type-II 3-dehydroquinase family.</text>
</comment>
<dbReference type="Proteomes" id="UP000700732">
    <property type="component" value="Unassembled WGS sequence"/>
</dbReference>
<dbReference type="HAMAP" id="MF_00169">
    <property type="entry name" value="AroQ"/>
    <property type="match status" value="1"/>
</dbReference>
<dbReference type="PIRSF" id="PIRSF001399">
    <property type="entry name" value="DHquinase_II"/>
    <property type="match status" value="1"/>
</dbReference>
<evidence type="ECO:0000313" key="10">
    <source>
        <dbReference type="Proteomes" id="UP000700732"/>
    </source>
</evidence>
<dbReference type="PANTHER" id="PTHR21272">
    <property type="entry name" value="CATABOLIC 3-DEHYDROQUINASE"/>
    <property type="match status" value="1"/>
</dbReference>
<evidence type="ECO:0000256" key="7">
    <source>
        <dbReference type="ARBA" id="ARBA00023239"/>
    </source>
</evidence>
<dbReference type="PROSITE" id="PS01029">
    <property type="entry name" value="DEHYDROQUINASE_II"/>
    <property type="match status" value="1"/>
</dbReference>
<proteinExistence type="inferred from homology"/>
<evidence type="ECO:0000256" key="2">
    <source>
        <dbReference type="ARBA" id="ARBA00003924"/>
    </source>
</evidence>
<dbReference type="PANTHER" id="PTHR21272:SF3">
    <property type="entry name" value="CATABOLIC 3-DEHYDROQUINASE"/>
    <property type="match status" value="1"/>
</dbReference>
<dbReference type="EC" id="4.2.1.10" evidence="6 8"/>
<sequence length="144" mass="15982">MMKQILIINGPNLNLLGKREPAIYGSRSFVDYLKTIEPLFPEVQLRYFQSNHEGELLDKIHELGFDVDGIVINAGAFTHTSIALADALSAVSAPAVEVHISNVHARESFRHHSYLSAKCKGVIVGLGLTGYELAIRYLMMSDER</sequence>
<dbReference type="NCBIfam" id="NF003806">
    <property type="entry name" value="PRK05395.1-3"/>
    <property type="match status" value="1"/>
</dbReference>
<feature type="site" description="Transition state stabilizer" evidence="8">
    <location>
        <position position="19"/>
    </location>
</feature>
<comment type="caution">
    <text evidence="9">The sequence shown here is derived from an EMBL/GenBank/DDBJ whole genome shotgun (WGS) entry which is preliminary data.</text>
</comment>
<comment type="pathway">
    <text evidence="3 8">Metabolic intermediate biosynthesis; chorismate biosynthesis; chorismate from D-erythrose 4-phosphate and phosphoenolpyruvate: step 3/7.</text>
</comment>
<evidence type="ECO:0000256" key="8">
    <source>
        <dbReference type="HAMAP-Rule" id="MF_00169"/>
    </source>
</evidence>
<feature type="binding site" evidence="8">
    <location>
        <position position="110"/>
    </location>
    <ligand>
        <name>substrate</name>
    </ligand>
</feature>
<dbReference type="InterPro" id="IPR036441">
    <property type="entry name" value="DHquinase_II_sf"/>
</dbReference>
<comment type="function">
    <text evidence="2 8">Catalyzes a trans-dehydration via an enolate intermediate.</text>
</comment>
<feature type="active site" description="Proton acceptor" evidence="8">
    <location>
        <position position="24"/>
    </location>
</feature>
<evidence type="ECO:0000256" key="3">
    <source>
        <dbReference type="ARBA" id="ARBA00004902"/>
    </source>
</evidence>
<keyword evidence="10" id="KW-1185">Reference proteome</keyword>
<evidence type="ECO:0000256" key="5">
    <source>
        <dbReference type="ARBA" id="ARBA00011193"/>
    </source>
</evidence>
<comment type="catalytic activity">
    <reaction evidence="1 8">
        <text>3-dehydroquinate = 3-dehydroshikimate + H2O</text>
        <dbReference type="Rhea" id="RHEA:21096"/>
        <dbReference type="ChEBI" id="CHEBI:15377"/>
        <dbReference type="ChEBI" id="CHEBI:16630"/>
        <dbReference type="ChEBI" id="CHEBI:32364"/>
        <dbReference type="EC" id="4.2.1.10"/>
    </reaction>
</comment>
<evidence type="ECO:0000313" key="9">
    <source>
        <dbReference type="EMBL" id="MBC3794729.1"/>
    </source>
</evidence>
<organism evidence="9 10">
    <name type="scientific">Spirosoma utsteinense</name>
    <dbReference type="NCBI Taxonomy" id="2585773"/>
    <lineage>
        <taxon>Bacteria</taxon>
        <taxon>Pseudomonadati</taxon>
        <taxon>Bacteroidota</taxon>
        <taxon>Cytophagia</taxon>
        <taxon>Cytophagales</taxon>
        <taxon>Cytophagaceae</taxon>
        <taxon>Spirosoma</taxon>
    </lineage>
</organism>
<feature type="binding site" evidence="8">
    <location>
        <position position="86"/>
    </location>
    <ligand>
        <name>substrate</name>
    </ligand>
</feature>
<keyword evidence="8" id="KW-0057">Aromatic amino acid biosynthesis</keyword>
<evidence type="ECO:0000256" key="1">
    <source>
        <dbReference type="ARBA" id="ARBA00001864"/>
    </source>
</evidence>
<dbReference type="Pfam" id="PF01220">
    <property type="entry name" value="DHquinase_II"/>
    <property type="match status" value="1"/>
</dbReference>
<feature type="binding site" evidence="8">
    <location>
        <begin position="100"/>
        <end position="101"/>
    </location>
    <ligand>
        <name>substrate</name>
    </ligand>
</feature>
<dbReference type="NCBIfam" id="NF003807">
    <property type="entry name" value="PRK05395.1-4"/>
    <property type="match status" value="1"/>
</dbReference>
<reference evidence="9 10" key="1">
    <citation type="submission" date="2019-06" db="EMBL/GenBank/DDBJ databases">
        <title>Spirosoma utsteinense sp. nov. isolated from Antarctic ice-free soils.</title>
        <authorList>
            <person name="Tahon G."/>
        </authorList>
    </citation>
    <scope>NUCLEOTIDE SEQUENCE [LARGE SCALE GENOMIC DNA]</scope>
    <source>
        <strain evidence="9 10">LMG 31447</strain>
    </source>
</reference>
<feature type="active site" description="Proton donor" evidence="8">
    <location>
        <position position="99"/>
    </location>
</feature>
<accession>A0ABR6WDU4</accession>
<name>A0ABR6WDU4_9BACT</name>
<evidence type="ECO:0000256" key="4">
    <source>
        <dbReference type="ARBA" id="ARBA00011037"/>
    </source>
</evidence>
<dbReference type="NCBIfam" id="TIGR01088">
    <property type="entry name" value="aroQ"/>
    <property type="match status" value="1"/>
</dbReference>
<dbReference type="InterPro" id="IPR018509">
    <property type="entry name" value="DHquinase_II_CS"/>
</dbReference>
<keyword evidence="7 8" id="KW-0456">Lyase</keyword>
<dbReference type="InterPro" id="IPR001874">
    <property type="entry name" value="DHquinase_II"/>
</dbReference>
<dbReference type="CDD" id="cd00466">
    <property type="entry name" value="DHQase_II"/>
    <property type="match status" value="1"/>
</dbReference>
<dbReference type="NCBIfam" id="NF003805">
    <property type="entry name" value="PRK05395.1-2"/>
    <property type="match status" value="1"/>
</dbReference>
<comment type="subunit">
    <text evidence="5 8">Homododecamer.</text>
</comment>